<keyword evidence="6" id="KW-1185">Reference proteome</keyword>
<accession>A0A6I1GWS3</accession>
<feature type="compositionally biased region" description="Low complexity" evidence="1">
    <location>
        <begin position="144"/>
        <end position="166"/>
    </location>
</feature>
<evidence type="ECO:0000313" key="5">
    <source>
        <dbReference type="EMBL" id="KAB7790911.1"/>
    </source>
</evidence>
<evidence type="ECO:0000256" key="1">
    <source>
        <dbReference type="SAM" id="MobiDB-lite"/>
    </source>
</evidence>
<dbReference type="EMBL" id="WBVT01000006">
    <property type="protein sequence ID" value="KAB7790911.1"/>
    <property type="molecule type" value="Genomic_DNA"/>
</dbReference>
<evidence type="ECO:0000259" key="3">
    <source>
        <dbReference type="Pfam" id="PF13240"/>
    </source>
</evidence>
<dbReference type="InterPro" id="IPR026870">
    <property type="entry name" value="Zinc_ribbon_dom"/>
</dbReference>
<reference evidence="5 6" key="1">
    <citation type="submission" date="2019-09" db="EMBL/GenBank/DDBJ databases">
        <title>Characterization of the phylogenetic diversity of two novel species belonging to the genus Bifidobacterium: Bifidobacterium cebidarum sp. nov. and Bifidobacterium leontopitheci sp. nov.</title>
        <authorList>
            <person name="Lugli G.A."/>
            <person name="Duranti S."/>
            <person name="Milani C."/>
            <person name="Turroni F."/>
            <person name="Ventura M."/>
        </authorList>
    </citation>
    <scope>NUCLEOTIDE SEQUENCE [LARGE SCALE GENOMIC DNA]</scope>
    <source>
        <strain evidence="5 6">LMG 31471</strain>
    </source>
</reference>
<feature type="domain" description="Beta-lactamase class A catalytic" evidence="4">
    <location>
        <begin position="536"/>
        <end position="611"/>
    </location>
</feature>
<dbReference type="InterPro" id="IPR045155">
    <property type="entry name" value="Beta-lactam_cat"/>
</dbReference>
<dbReference type="Pfam" id="PF13240">
    <property type="entry name" value="Zn_Ribbon_1"/>
    <property type="match status" value="1"/>
</dbReference>
<sequence>MMVCPNCGNPVSAADKFCMVCGQKLHGDDAASGAAAQGVPQQYYDGTTIVPIAMPGGGPAAGAYPADGATVTKPGVPGVPQPGAPLQAAASQPTAPMPSPQQPASQMAALAYGPSPSQTPMPAPVAAAAQPAVAMPSAAGAPMAAAPAPAGVPGSPTTPPSAASPANSHGKRGRIVAIVIGCVFVALIAAAAGLWAWSMGAAANSASRFAQSYLQDIADGDYAAAMDAVTGASDSSGDLLTGTDNDDLLDGVTSITDYGVDGSPASINQWPTGYRVNVHYSVNGVARSRTLTLHAANPIAAVRGEWTVSGDDQSHDQSVAEQLVVVVPNDIQAVDINAGAYRFGDGSGACSAIGDDDYPDFTDKYGTDFTVCRLWTWPGVYQVGPDAAGAFQVSATTGIPSVGQSGDGSDAAVQPVFFVYASGSGYDQVDAAGEIISGATASRNGDDEKPSKKSGKKSDDTAAAAPDDTKLSKITDAYSSDEVAVSAMFLDGSSTSNDSDSGTSDDAVANTNAARSRFVSAGLYLPVYLAAQDYDSSVQTNARTMMSKMDNDAGNQAILGMGGFDKVNGWLSEHGYDDTSFDRHFGDVQASNDGHENYSSTYDAVRMLAAVDQAGGTGLMTTDIAKEGVKVPSGMTVHAHRGQGIKNTWNYFIIAETSHGKAAIAVATQNQGKEKAAEIASKVLAEMDAELKARD</sequence>
<evidence type="ECO:0000259" key="4">
    <source>
        <dbReference type="Pfam" id="PF13354"/>
    </source>
</evidence>
<feature type="compositionally biased region" description="Basic and acidic residues" evidence="1">
    <location>
        <begin position="444"/>
        <end position="460"/>
    </location>
</feature>
<dbReference type="Gene3D" id="3.40.710.10">
    <property type="entry name" value="DD-peptidase/beta-lactamase superfamily"/>
    <property type="match status" value="1"/>
</dbReference>
<keyword evidence="2" id="KW-1133">Transmembrane helix</keyword>
<feature type="region of interest" description="Disordered" evidence="1">
    <location>
        <begin position="74"/>
        <end position="124"/>
    </location>
</feature>
<evidence type="ECO:0000313" key="6">
    <source>
        <dbReference type="Proteomes" id="UP000441772"/>
    </source>
</evidence>
<dbReference type="GO" id="GO:0030655">
    <property type="term" value="P:beta-lactam antibiotic catabolic process"/>
    <property type="evidence" value="ECO:0007669"/>
    <property type="project" value="InterPro"/>
</dbReference>
<feature type="region of interest" description="Disordered" evidence="1">
    <location>
        <begin position="144"/>
        <end position="169"/>
    </location>
</feature>
<name>A0A6I1GWS3_9BIFI</name>
<keyword evidence="2" id="KW-0812">Transmembrane</keyword>
<dbReference type="Pfam" id="PF13354">
    <property type="entry name" value="Beta-lactamase2"/>
    <property type="match status" value="1"/>
</dbReference>
<comment type="caution">
    <text evidence="5">The sequence shown here is derived from an EMBL/GenBank/DDBJ whole genome shotgun (WGS) entry which is preliminary data.</text>
</comment>
<dbReference type="InterPro" id="IPR012338">
    <property type="entry name" value="Beta-lactam/transpept-like"/>
</dbReference>
<dbReference type="SUPFAM" id="SSF56601">
    <property type="entry name" value="beta-lactamase/transpeptidase-like"/>
    <property type="match status" value="1"/>
</dbReference>
<gene>
    <name evidence="5" type="ORF">F7D09_0646</name>
</gene>
<organism evidence="5 6">
    <name type="scientific">Bifidobacterium leontopitheci</name>
    <dbReference type="NCBI Taxonomy" id="2650774"/>
    <lineage>
        <taxon>Bacteria</taxon>
        <taxon>Bacillati</taxon>
        <taxon>Actinomycetota</taxon>
        <taxon>Actinomycetes</taxon>
        <taxon>Bifidobacteriales</taxon>
        <taxon>Bifidobacteriaceae</taxon>
        <taxon>Bifidobacterium</taxon>
    </lineage>
</organism>
<feature type="transmembrane region" description="Helical" evidence="2">
    <location>
        <begin position="175"/>
        <end position="197"/>
    </location>
</feature>
<evidence type="ECO:0000256" key="2">
    <source>
        <dbReference type="SAM" id="Phobius"/>
    </source>
</evidence>
<feature type="domain" description="Zinc-ribbon" evidence="3">
    <location>
        <begin position="4"/>
        <end position="25"/>
    </location>
</feature>
<proteinExistence type="predicted"/>
<dbReference type="GO" id="GO:0008800">
    <property type="term" value="F:beta-lactamase activity"/>
    <property type="evidence" value="ECO:0007669"/>
    <property type="project" value="InterPro"/>
</dbReference>
<protein>
    <submittedName>
        <fullName evidence="5">Beta-lactamase class A-like protein</fullName>
    </submittedName>
</protein>
<feature type="region of interest" description="Disordered" evidence="1">
    <location>
        <begin position="440"/>
        <end position="468"/>
    </location>
</feature>
<feature type="compositionally biased region" description="Low complexity" evidence="1">
    <location>
        <begin position="84"/>
        <end position="94"/>
    </location>
</feature>
<keyword evidence="2" id="KW-0472">Membrane</keyword>
<dbReference type="AlphaFoldDB" id="A0A6I1GWS3"/>
<dbReference type="Proteomes" id="UP000441772">
    <property type="component" value="Unassembled WGS sequence"/>
</dbReference>
<dbReference type="RefSeq" id="WP_193312303.1">
    <property type="nucleotide sequence ID" value="NZ_JBHSKZ010000013.1"/>
</dbReference>